<keyword evidence="2" id="KW-1185">Reference proteome</keyword>
<proteinExistence type="predicted"/>
<accession>A0ABP3XCP1</accession>
<organism evidence="1 2">
    <name type="scientific">Sphingopyxis soli</name>
    <dbReference type="NCBI Taxonomy" id="592051"/>
    <lineage>
        <taxon>Bacteria</taxon>
        <taxon>Pseudomonadati</taxon>
        <taxon>Pseudomonadota</taxon>
        <taxon>Alphaproteobacteria</taxon>
        <taxon>Sphingomonadales</taxon>
        <taxon>Sphingomonadaceae</taxon>
        <taxon>Sphingopyxis</taxon>
    </lineage>
</organism>
<gene>
    <name evidence="1" type="ORF">GCM10009115_08280</name>
</gene>
<dbReference type="Proteomes" id="UP001500738">
    <property type="component" value="Unassembled WGS sequence"/>
</dbReference>
<name>A0ABP3XCP1_9SPHN</name>
<dbReference type="RefSeq" id="WP_215350919.1">
    <property type="nucleotide sequence ID" value="NZ_BAAAFE010000003.1"/>
</dbReference>
<dbReference type="EMBL" id="BAAAFE010000003">
    <property type="protein sequence ID" value="GAA0862275.1"/>
    <property type="molecule type" value="Genomic_DNA"/>
</dbReference>
<evidence type="ECO:0000313" key="1">
    <source>
        <dbReference type="EMBL" id="GAA0862275.1"/>
    </source>
</evidence>
<sequence>MRRALATVLFGVLLLAGCDRHPQTDGDRTVDTNNPLELTARERGIVRPDTASPTGVFERSHELGRDAMCVVPDGAGQWRFALSASFGPGLRCAARGTIVREGQGWRMRFADAEGCEALVHEEEDELRLPGSLPAQCQTICSAHASLSGLRLPRASWSEEDAKRLQVTDPRGNMIQPCGR</sequence>
<dbReference type="PROSITE" id="PS51257">
    <property type="entry name" value="PROKAR_LIPOPROTEIN"/>
    <property type="match status" value="1"/>
</dbReference>
<evidence type="ECO:0000313" key="2">
    <source>
        <dbReference type="Proteomes" id="UP001500738"/>
    </source>
</evidence>
<reference evidence="2" key="1">
    <citation type="journal article" date="2019" name="Int. J. Syst. Evol. Microbiol.">
        <title>The Global Catalogue of Microorganisms (GCM) 10K type strain sequencing project: providing services to taxonomists for standard genome sequencing and annotation.</title>
        <authorList>
            <consortium name="The Broad Institute Genomics Platform"/>
            <consortium name="The Broad Institute Genome Sequencing Center for Infectious Disease"/>
            <person name="Wu L."/>
            <person name="Ma J."/>
        </authorList>
    </citation>
    <scope>NUCLEOTIDE SEQUENCE [LARGE SCALE GENOMIC DNA]</scope>
    <source>
        <strain evidence="2">JCM 15910</strain>
    </source>
</reference>
<protein>
    <submittedName>
        <fullName evidence="1">Uncharacterized protein</fullName>
    </submittedName>
</protein>
<comment type="caution">
    <text evidence="1">The sequence shown here is derived from an EMBL/GenBank/DDBJ whole genome shotgun (WGS) entry which is preliminary data.</text>
</comment>